<sequence length="270" mass="31146">MNVIYRKDGQIDGRCQAAKEMKNKMAGQTSSKQQQFFSGREKPISSIITEPNMYSRPQKNVIYTKDGRIDGRCQYARAIKDQISNTDTPQQRNMQIPSNRSNHREDPSRNTGPNIRSNSYNQKSHQKINHSNDSPNIRYRKDGELDGRCQFARMLKHQQWSSDLIIRSDGSIDRRSPIVQSGYLQLNSNGTINRLCQAVQDKSILVKNDGTIDKRCSAYRQAIVGDLSDYDIECIYDRISNDIDFQNYYDSEYDDDVVEIGYNNNQYIDA</sequence>
<proteinExistence type="predicted"/>
<dbReference type="Proteomes" id="UP000179807">
    <property type="component" value="Unassembled WGS sequence"/>
</dbReference>
<feature type="compositionally biased region" description="Polar residues" evidence="1">
    <location>
        <begin position="82"/>
        <end position="100"/>
    </location>
</feature>
<dbReference type="RefSeq" id="XP_068346958.1">
    <property type="nucleotide sequence ID" value="XM_068490623.1"/>
</dbReference>
<keyword evidence="3" id="KW-1185">Reference proteome</keyword>
<comment type="caution">
    <text evidence="2">The sequence shown here is derived from an EMBL/GenBank/DDBJ whole genome shotgun (WGS) entry which is preliminary data.</text>
</comment>
<feature type="compositionally biased region" description="Polar residues" evidence="1">
    <location>
        <begin position="109"/>
        <end position="135"/>
    </location>
</feature>
<dbReference type="OrthoDB" id="79321at2759"/>
<dbReference type="GeneID" id="94825327"/>
<dbReference type="VEuPathDB" id="TrichDB:TRFO_02341"/>
<evidence type="ECO:0000313" key="3">
    <source>
        <dbReference type="Proteomes" id="UP000179807"/>
    </source>
</evidence>
<protein>
    <submittedName>
        <fullName evidence="2">Uncharacterized protein</fullName>
    </submittedName>
</protein>
<feature type="region of interest" description="Disordered" evidence="1">
    <location>
        <begin position="81"/>
        <end position="141"/>
    </location>
</feature>
<reference evidence="2" key="1">
    <citation type="submission" date="2016-10" db="EMBL/GenBank/DDBJ databases">
        <authorList>
            <person name="Benchimol M."/>
            <person name="Almeida L.G."/>
            <person name="Vasconcelos A.T."/>
            <person name="Perreira-Neves A."/>
            <person name="Rosa I.A."/>
            <person name="Tasca T."/>
            <person name="Bogo M.R."/>
            <person name="de Souza W."/>
        </authorList>
    </citation>
    <scope>NUCLEOTIDE SEQUENCE [LARGE SCALE GENOMIC DNA]</scope>
    <source>
        <strain evidence="2">K</strain>
    </source>
</reference>
<dbReference type="EMBL" id="MLAK01001370">
    <property type="protein sequence ID" value="OHS93821.1"/>
    <property type="molecule type" value="Genomic_DNA"/>
</dbReference>
<evidence type="ECO:0000313" key="2">
    <source>
        <dbReference type="EMBL" id="OHS93821.1"/>
    </source>
</evidence>
<organism evidence="2 3">
    <name type="scientific">Tritrichomonas foetus</name>
    <dbReference type="NCBI Taxonomy" id="1144522"/>
    <lineage>
        <taxon>Eukaryota</taxon>
        <taxon>Metamonada</taxon>
        <taxon>Parabasalia</taxon>
        <taxon>Tritrichomonadida</taxon>
        <taxon>Tritrichomonadidae</taxon>
        <taxon>Tritrichomonas</taxon>
    </lineage>
</organism>
<dbReference type="AlphaFoldDB" id="A0A1J4J8U2"/>
<gene>
    <name evidence="2" type="ORF">TRFO_02341</name>
</gene>
<name>A0A1J4J8U2_9EUKA</name>
<evidence type="ECO:0000256" key="1">
    <source>
        <dbReference type="SAM" id="MobiDB-lite"/>
    </source>
</evidence>
<accession>A0A1J4J8U2</accession>